<dbReference type="InterPro" id="IPR036282">
    <property type="entry name" value="Glutathione-S-Trfase_C_sf"/>
</dbReference>
<keyword evidence="5" id="KW-0963">Cytoplasm</keyword>
<dbReference type="InterPro" id="IPR040077">
    <property type="entry name" value="GST_C_Theta"/>
</dbReference>
<dbReference type="Ensembl" id="ENSSGRT00000085162.1">
    <property type="protein sequence ID" value="ENSSGRP00000079962.1"/>
    <property type="gene ID" value="ENSSGRG00000040531.1"/>
</dbReference>
<dbReference type="CDD" id="cd03183">
    <property type="entry name" value="GST_C_Theta"/>
    <property type="match status" value="1"/>
</dbReference>
<dbReference type="Gene3D" id="1.20.1050.10">
    <property type="match status" value="1"/>
</dbReference>
<reference evidence="9" key="2">
    <citation type="submission" date="2025-09" db="UniProtKB">
        <authorList>
            <consortium name="Ensembl"/>
        </authorList>
    </citation>
    <scope>IDENTIFICATION</scope>
</reference>
<dbReference type="PANTHER" id="PTHR43917">
    <property type="match status" value="1"/>
</dbReference>
<dbReference type="GO" id="GO:0004364">
    <property type="term" value="F:glutathione transferase activity"/>
    <property type="evidence" value="ECO:0007669"/>
    <property type="project" value="UniProtKB-EC"/>
</dbReference>
<proteinExistence type="inferred from homology"/>
<evidence type="ECO:0000256" key="7">
    <source>
        <dbReference type="ARBA" id="ARBA00047960"/>
    </source>
</evidence>
<keyword evidence="10" id="KW-1185">Reference proteome</keyword>
<dbReference type="PROSITE" id="PS50405">
    <property type="entry name" value="GST_CTER"/>
    <property type="match status" value="1"/>
</dbReference>
<comment type="similarity">
    <text evidence="2">Belongs to the GST superfamily. Theta family.</text>
</comment>
<dbReference type="GO" id="GO:0006749">
    <property type="term" value="P:glutathione metabolic process"/>
    <property type="evidence" value="ECO:0007669"/>
    <property type="project" value="TreeGrafter"/>
</dbReference>
<dbReference type="Proteomes" id="UP000472262">
    <property type="component" value="Unassembled WGS sequence"/>
</dbReference>
<evidence type="ECO:0000256" key="6">
    <source>
        <dbReference type="ARBA" id="ARBA00022679"/>
    </source>
</evidence>
<dbReference type="FunFam" id="1.20.1050.10:FF:000008">
    <property type="entry name" value="Glutathione S-transferase theta-1"/>
    <property type="match status" value="1"/>
</dbReference>
<keyword evidence="6" id="KW-0808">Transferase</keyword>
<dbReference type="InterPro" id="IPR004046">
    <property type="entry name" value="GST_C"/>
</dbReference>
<evidence type="ECO:0000256" key="5">
    <source>
        <dbReference type="ARBA" id="ARBA00022490"/>
    </source>
</evidence>
<dbReference type="EC" id="2.5.1.18" evidence="4"/>
<dbReference type="PANTHER" id="PTHR43917:SF10">
    <property type="entry name" value="GLUTATHIONE TRANSFERASE"/>
    <property type="match status" value="1"/>
</dbReference>
<gene>
    <name evidence="9" type="primary">LOC107550274</name>
</gene>
<evidence type="ECO:0000256" key="3">
    <source>
        <dbReference type="ARBA" id="ARBA00011738"/>
    </source>
</evidence>
<organism evidence="9 10">
    <name type="scientific">Sinocyclocheilus grahami</name>
    <name type="common">Dianchi golden-line fish</name>
    <name type="synonym">Barbus grahami</name>
    <dbReference type="NCBI Taxonomy" id="75366"/>
    <lineage>
        <taxon>Eukaryota</taxon>
        <taxon>Metazoa</taxon>
        <taxon>Chordata</taxon>
        <taxon>Craniata</taxon>
        <taxon>Vertebrata</taxon>
        <taxon>Euteleostomi</taxon>
        <taxon>Actinopterygii</taxon>
        <taxon>Neopterygii</taxon>
        <taxon>Teleostei</taxon>
        <taxon>Ostariophysi</taxon>
        <taxon>Cypriniformes</taxon>
        <taxon>Cyprinidae</taxon>
        <taxon>Cyprininae</taxon>
        <taxon>Sinocyclocheilus</taxon>
    </lineage>
</organism>
<protein>
    <recommendedName>
        <fullName evidence="4">glutathione transferase</fullName>
        <ecNumber evidence="4">2.5.1.18</ecNumber>
    </recommendedName>
</protein>
<accession>A0A672QV18</accession>
<dbReference type="OMA" id="RYLCREY"/>
<evidence type="ECO:0000259" key="8">
    <source>
        <dbReference type="PROSITE" id="PS50405"/>
    </source>
</evidence>
<evidence type="ECO:0000313" key="9">
    <source>
        <dbReference type="Ensembl" id="ENSSGRP00000079962.1"/>
    </source>
</evidence>
<evidence type="ECO:0000256" key="2">
    <source>
        <dbReference type="ARBA" id="ARBA00009899"/>
    </source>
</evidence>
<comment type="subcellular location">
    <subcellularLocation>
        <location evidence="1">Cytoplasm</location>
    </subcellularLocation>
</comment>
<sequence length="234" mass="27218">MSTTHFFCNKGIFHNQVFFILNILKVCRYFTSTKTHCLNQALHFKANKHLEKIMTIFFFSQCIKVKHHMTPLTVLGDSDAILKYLATTYNVPDHWYPKLPEKRARVDEYMAWHHVNTRMHASTVFLQEVIFPRMGQPTNPAKFEKSLADLDGTLDMLENMFLKRQPFLCGDDISLADLLAVCELMQPLCSGRDILKDRPKLLSWRSRVQSALSDSFDEAHSVVYQIREKFTAKL</sequence>
<comment type="catalytic activity">
    <reaction evidence="7">
        <text>RX + glutathione = an S-substituted glutathione + a halide anion + H(+)</text>
        <dbReference type="Rhea" id="RHEA:16437"/>
        <dbReference type="ChEBI" id="CHEBI:15378"/>
        <dbReference type="ChEBI" id="CHEBI:16042"/>
        <dbReference type="ChEBI" id="CHEBI:17792"/>
        <dbReference type="ChEBI" id="CHEBI:57925"/>
        <dbReference type="ChEBI" id="CHEBI:90779"/>
        <dbReference type="EC" id="2.5.1.18"/>
    </reaction>
</comment>
<evidence type="ECO:0000256" key="4">
    <source>
        <dbReference type="ARBA" id="ARBA00012452"/>
    </source>
</evidence>
<reference evidence="9" key="1">
    <citation type="submission" date="2025-08" db="UniProtKB">
        <authorList>
            <consortium name="Ensembl"/>
        </authorList>
    </citation>
    <scope>IDENTIFICATION</scope>
</reference>
<comment type="subunit">
    <text evidence="3">Homodimer.</text>
</comment>
<dbReference type="SUPFAM" id="SSF47616">
    <property type="entry name" value="GST C-terminal domain-like"/>
    <property type="match status" value="1"/>
</dbReference>
<dbReference type="AlphaFoldDB" id="A0A672QV18"/>
<dbReference type="InterPro" id="IPR010987">
    <property type="entry name" value="Glutathione-S-Trfase_C-like"/>
</dbReference>
<dbReference type="Pfam" id="PF00043">
    <property type="entry name" value="GST_C"/>
    <property type="match status" value="1"/>
</dbReference>
<dbReference type="GO" id="GO:0005737">
    <property type="term" value="C:cytoplasm"/>
    <property type="evidence" value="ECO:0007669"/>
    <property type="project" value="UniProtKB-SubCell"/>
</dbReference>
<name>A0A672QV18_SINGR</name>
<evidence type="ECO:0000256" key="1">
    <source>
        <dbReference type="ARBA" id="ARBA00004496"/>
    </source>
</evidence>
<feature type="domain" description="GST C-terminal" evidence="8">
    <location>
        <begin position="99"/>
        <end position="230"/>
    </location>
</feature>
<evidence type="ECO:0000313" key="10">
    <source>
        <dbReference type="Proteomes" id="UP000472262"/>
    </source>
</evidence>
<dbReference type="InParanoid" id="A0A672QV18"/>
<dbReference type="InterPro" id="IPR051369">
    <property type="entry name" value="GST_Theta"/>
</dbReference>